<dbReference type="InterPro" id="IPR036188">
    <property type="entry name" value="FAD/NAD-bd_sf"/>
</dbReference>
<dbReference type="OrthoDB" id="3414915at2"/>
<dbReference type="AlphaFoldDB" id="A0A810KZ86"/>
<keyword evidence="3" id="KW-1185">Reference proteome</keyword>
<dbReference type="EMBL" id="AP023354">
    <property type="protein sequence ID" value="BCJ28550.1"/>
    <property type="molecule type" value="Genomic_DNA"/>
</dbReference>
<evidence type="ECO:0000313" key="2">
    <source>
        <dbReference type="EMBL" id="BCJ28550.1"/>
    </source>
</evidence>
<keyword evidence="2" id="KW-0436">Ligase</keyword>
<feature type="domain" description="Styrene monooxygenase StyA putative substrate binding" evidence="1">
    <location>
        <begin position="146"/>
        <end position="255"/>
    </location>
</feature>
<dbReference type="Pfam" id="PF17885">
    <property type="entry name" value="Smoa_sbd"/>
    <property type="match status" value="1"/>
</dbReference>
<reference evidence="2" key="1">
    <citation type="submission" date="2020-08" db="EMBL/GenBank/DDBJ databases">
        <title>Whole genome shotgun sequence of Actinocatenispora sera NBRC 101916.</title>
        <authorList>
            <person name="Komaki H."/>
            <person name="Tamura T."/>
        </authorList>
    </citation>
    <scope>NUCLEOTIDE SEQUENCE</scope>
    <source>
        <strain evidence="2">NBRC 101916</strain>
    </source>
</reference>
<accession>A0A810KZ86</accession>
<proteinExistence type="predicted"/>
<dbReference type="Gene3D" id="3.50.50.60">
    <property type="entry name" value="FAD/NAD(P)-binding domain"/>
    <property type="match status" value="1"/>
</dbReference>
<organism evidence="2 3">
    <name type="scientific">Actinocatenispora sera</name>
    <dbReference type="NCBI Taxonomy" id="390989"/>
    <lineage>
        <taxon>Bacteria</taxon>
        <taxon>Bacillati</taxon>
        <taxon>Actinomycetota</taxon>
        <taxon>Actinomycetes</taxon>
        <taxon>Micromonosporales</taxon>
        <taxon>Micromonosporaceae</taxon>
        <taxon>Actinocatenispora</taxon>
    </lineage>
</organism>
<dbReference type="RefSeq" id="WP_051802072.1">
    <property type="nucleotide sequence ID" value="NZ_AP023354.1"/>
</dbReference>
<evidence type="ECO:0000313" key="3">
    <source>
        <dbReference type="Proteomes" id="UP000680750"/>
    </source>
</evidence>
<dbReference type="InterPro" id="IPR041654">
    <property type="entry name" value="StyA_sbd"/>
</dbReference>
<protein>
    <submittedName>
        <fullName evidence="2">Alanine-phosphoribitol ligase</fullName>
    </submittedName>
</protein>
<sequence>MPKIAIVGAGQCGLTLAAGLLRTGDHEVTVISALTADQVRTRRPTSTQVMFEPALAIERDRGLALWDDQTPAIEALHMTLAPTPQTPRLDLVGRLPAPARSVDQRVKMARLLDEMDRHVRTRTATVDDLEGYLDSGSYDLVVVAAGRGELAELFTRIPERSPYTTPQRKLAVCYVRGMRPDPDVDVVGGHFNVVPGAGEIIVIPALTTTGTCDIIFVEAIPGGPMDVFDAGLSPEAHLRVLQDVLRRHTPWLAERCTEITPTDPHANLVGAFTPTVRNPVGILPSGRAVLGLADVVLANDPITAQGSNIAARAAAFWEQAIRDHGEGPFGAGWMRTNADRFWTEVGETPTRWTNELMLPHPPAPHVAQILGAATQFPEVADRIGRGFTDPDDLNDWFMTPEAAERYLGEVVARHQAATS</sequence>
<name>A0A810KZ86_9ACTN</name>
<dbReference type="Proteomes" id="UP000680750">
    <property type="component" value="Chromosome"/>
</dbReference>
<dbReference type="Gene3D" id="3.30.9.40">
    <property type="match status" value="1"/>
</dbReference>
<dbReference type="KEGG" id="aser:Asera_26580"/>
<gene>
    <name evidence="2" type="ORF">Asera_26580</name>
</gene>
<evidence type="ECO:0000259" key="1">
    <source>
        <dbReference type="Pfam" id="PF17885"/>
    </source>
</evidence>
<dbReference type="SUPFAM" id="SSF51905">
    <property type="entry name" value="FAD/NAD(P)-binding domain"/>
    <property type="match status" value="1"/>
</dbReference>
<dbReference type="GO" id="GO:0016874">
    <property type="term" value="F:ligase activity"/>
    <property type="evidence" value="ECO:0007669"/>
    <property type="project" value="UniProtKB-KW"/>
</dbReference>